<evidence type="ECO:0000313" key="1">
    <source>
        <dbReference type="EMBL" id="KAG7493840.1"/>
    </source>
</evidence>
<dbReference type="AlphaFoldDB" id="A0AAV6QME1"/>
<sequence>MAIMRGLMDVIETRRLDLWTQHGPHVACSELPSTSPICLTFCHLEGDAGTIAAWNPCKRNGLLFPVRNVSGNKNAYTHYANQQRPWTQSRSSDYTLTIQPRHLRYI</sequence>
<comment type="caution">
    <text evidence="1">The sequence shown here is derived from an EMBL/GenBank/DDBJ whole genome shotgun (WGS) entry which is preliminary data.</text>
</comment>
<dbReference type="Proteomes" id="UP000693946">
    <property type="component" value="Linkage Group LG4"/>
</dbReference>
<name>A0AAV6QME1_SOLSE</name>
<evidence type="ECO:0000313" key="2">
    <source>
        <dbReference type="Proteomes" id="UP000693946"/>
    </source>
</evidence>
<organism evidence="1 2">
    <name type="scientific">Solea senegalensis</name>
    <name type="common">Senegalese sole</name>
    <dbReference type="NCBI Taxonomy" id="28829"/>
    <lineage>
        <taxon>Eukaryota</taxon>
        <taxon>Metazoa</taxon>
        <taxon>Chordata</taxon>
        <taxon>Craniata</taxon>
        <taxon>Vertebrata</taxon>
        <taxon>Euteleostomi</taxon>
        <taxon>Actinopterygii</taxon>
        <taxon>Neopterygii</taxon>
        <taxon>Teleostei</taxon>
        <taxon>Neoteleostei</taxon>
        <taxon>Acanthomorphata</taxon>
        <taxon>Carangaria</taxon>
        <taxon>Pleuronectiformes</taxon>
        <taxon>Pleuronectoidei</taxon>
        <taxon>Soleidae</taxon>
        <taxon>Solea</taxon>
    </lineage>
</organism>
<protein>
    <submittedName>
        <fullName evidence="1">Uncharacterized protein</fullName>
    </submittedName>
</protein>
<dbReference type="EMBL" id="JAGKHQ010000016">
    <property type="protein sequence ID" value="KAG7493840.1"/>
    <property type="molecule type" value="Genomic_DNA"/>
</dbReference>
<proteinExistence type="predicted"/>
<reference evidence="1 2" key="1">
    <citation type="journal article" date="2021" name="Sci. Rep.">
        <title>Chromosome anchoring in Senegalese sole (Solea senegalensis) reveals sex-associated markers and genome rearrangements in flatfish.</title>
        <authorList>
            <person name="Guerrero-Cozar I."/>
            <person name="Gomez-Garrido J."/>
            <person name="Berbel C."/>
            <person name="Martinez-Blanch J.F."/>
            <person name="Alioto T."/>
            <person name="Claros M.G."/>
            <person name="Gagnaire P.A."/>
            <person name="Manchado M."/>
        </authorList>
    </citation>
    <scope>NUCLEOTIDE SEQUENCE [LARGE SCALE GENOMIC DNA]</scope>
    <source>
        <strain evidence="1">Sse05_10M</strain>
    </source>
</reference>
<accession>A0AAV6QME1</accession>
<gene>
    <name evidence="1" type="ORF">JOB18_017360</name>
</gene>
<keyword evidence="2" id="KW-1185">Reference proteome</keyword>